<sequence>MAVSVAIACITERRNLSETTPFEHSKLSILLKTAAELFAIHFRNYNLGYRKCSELG</sequence>
<dbReference type="EMBL" id="GGEC01013801">
    <property type="protein sequence ID" value="MBW94284.1"/>
    <property type="molecule type" value="Transcribed_RNA"/>
</dbReference>
<name>A0A2P2JLF2_RHIMU</name>
<accession>A0A2P2JLF2</accession>
<reference evidence="1" key="1">
    <citation type="submission" date="2018-02" db="EMBL/GenBank/DDBJ databases">
        <title>Rhizophora mucronata_Transcriptome.</title>
        <authorList>
            <person name="Meera S.P."/>
            <person name="Sreeshan A."/>
            <person name="Augustine A."/>
        </authorList>
    </citation>
    <scope>NUCLEOTIDE SEQUENCE</scope>
    <source>
        <tissue evidence="1">Leaf</tissue>
    </source>
</reference>
<proteinExistence type="predicted"/>
<dbReference type="AlphaFoldDB" id="A0A2P2JLF2"/>
<protein>
    <submittedName>
        <fullName evidence="1">Uncharacterized protein</fullName>
    </submittedName>
</protein>
<evidence type="ECO:0000313" key="1">
    <source>
        <dbReference type="EMBL" id="MBW94284.1"/>
    </source>
</evidence>
<organism evidence="1">
    <name type="scientific">Rhizophora mucronata</name>
    <name type="common">Asiatic mangrove</name>
    <dbReference type="NCBI Taxonomy" id="61149"/>
    <lineage>
        <taxon>Eukaryota</taxon>
        <taxon>Viridiplantae</taxon>
        <taxon>Streptophyta</taxon>
        <taxon>Embryophyta</taxon>
        <taxon>Tracheophyta</taxon>
        <taxon>Spermatophyta</taxon>
        <taxon>Magnoliopsida</taxon>
        <taxon>eudicotyledons</taxon>
        <taxon>Gunneridae</taxon>
        <taxon>Pentapetalae</taxon>
        <taxon>rosids</taxon>
        <taxon>fabids</taxon>
        <taxon>Malpighiales</taxon>
        <taxon>Rhizophoraceae</taxon>
        <taxon>Rhizophora</taxon>
    </lineage>
</organism>
<dbReference type="EMBL" id="GGEC01013799">
    <property type="protein sequence ID" value="MBW94282.1"/>
    <property type="molecule type" value="Transcribed_RNA"/>
</dbReference>